<gene>
    <name evidence="2" type="ordered locus">Os02g0690000</name>
    <name evidence="1" type="ORF">OJ1743_B12.31</name>
</gene>
<reference evidence="2" key="8">
    <citation type="submission" date="2012-08" db="EMBL/GenBank/DDBJ databases">
        <title>The Second Rice Annotation Project Meeting (RAP2).</title>
        <authorList>
            <consortium name="The Rice Annotation Project (RAP)"/>
        </authorList>
    </citation>
    <scope>NUCLEOTIDE SEQUENCE</scope>
</reference>
<dbReference type="EMBL" id="AP004096">
    <property type="protein sequence ID" value="BAD07679.1"/>
    <property type="molecule type" value="Genomic_DNA"/>
</dbReference>
<reference evidence="2" key="3">
    <citation type="journal article" date="2006" name="Nucleic Acids Res.">
        <title>The Rice Annotation Project Database (RAP-DB): hub for Oryza sativa ssp. japonica genome information.</title>
        <authorList>
            <person name="Ohyanagi H."/>
            <person name="Tanaka T."/>
            <person name="Sakai H."/>
            <person name="Shigemoto Y."/>
            <person name="Yamaguchi K."/>
            <person name="Habara T."/>
            <person name="Fujii Y."/>
            <person name="Antonio B.A."/>
            <person name="Nagamura Y."/>
            <person name="Imanishi T."/>
            <person name="Ikeo K."/>
            <person name="Itoh T."/>
            <person name="Gojobori T."/>
            <person name="Sasaki T."/>
        </authorList>
    </citation>
    <scope>NUCLEOTIDE SEQUENCE</scope>
</reference>
<reference evidence="1" key="1">
    <citation type="submission" date="2001-08" db="EMBL/GenBank/DDBJ databases">
        <title>Oryza sativa nipponbare(GA3) genomic DNA, chromosome 2, BAC clone:OJ1743_B12.</title>
        <authorList>
            <person name="Sasaki T."/>
            <person name="Matsumoto T."/>
            <person name="Yamamoto K."/>
        </authorList>
    </citation>
    <scope>NUCLEOTIDE SEQUENCE</scope>
</reference>
<dbReference type="EMBL" id="AP008208">
    <property type="protein sequence ID" value="BAF09702.1"/>
    <property type="molecule type" value="Genomic_DNA"/>
</dbReference>
<evidence type="ECO:0000313" key="2">
    <source>
        <dbReference type="EMBL" id="BAF09702.1"/>
    </source>
</evidence>
<evidence type="ECO:0000313" key="1">
    <source>
        <dbReference type="EMBL" id="BAD07679.1"/>
    </source>
</evidence>
<dbReference type="KEGG" id="dosa:Os02g0690000"/>
<organism evidence="1 3">
    <name type="scientific">Oryza sativa subsp. japonica</name>
    <name type="common">Rice</name>
    <dbReference type="NCBI Taxonomy" id="39947"/>
    <lineage>
        <taxon>Eukaryota</taxon>
        <taxon>Viridiplantae</taxon>
        <taxon>Streptophyta</taxon>
        <taxon>Embryophyta</taxon>
        <taxon>Tracheophyta</taxon>
        <taxon>Spermatophyta</taxon>
        <taxon>Magnoliopsida</taxon>
        <taxon>Liliopsida</taxon>
        <taxon>Poales</taxon>
        <taxon>Poaceae</taxon>
        <taxon>BOP clade</taxon>
        <taxon>Oryzoideae</taxon>
        <taxon>Oryzeae</taxon>
        <taxon>Oryzinae</taxon>
        <taxon>Oryza</taxon>
        <taxon>Oryza sativa</taxon>
    </lineage>
</organism>
<reference evidence="2" key="7">
    <citation type="submission" date="2012-08" db="EMBL/GenBank/DDBJ databases">
        <title>Oryza sativa nipponbare(GA3) genomic DNA, chromosome 2.</title>
        <authorList>
            <consortium name="IRGSP(International Rice Genome Sequencing Project)"/>
        </authorList>
    </citation>
    <scope>NUCLEOTIDE SEQUENCE</scope>
</reference>
<proteinExistence type="predicted"/>
<dbReference type="AlphaFoldDB" id="Q6ZGY2"/>
<protein>
    <submittedName>
        <fullName evidence="2">Os02g0690000 protein</fullName>
    </submittedName>
</protein>
<name>Q6ZGY2_ORYSJ</name>
<accession>Q6ZGY2</accession>
<reference evidence="2" key="4">
    <citation type="journal article" date="2007" name="Genome Res.">
        <title>Curated Genome Annotation of Oryza sativa ssp. japonica and Comparative Genome Analysis with Arabidopsis thaliana.</title>
        <authorList>
            <consortium name="The Rice Annotation Project (RAP)"/>
            <person name="Itoh T."/>
            <person name="Tanaka T."/>
            <person name="Barrero R.A."/>
            <person name="Yamasaki C."/>
            <person name="Fujii Y."/>
            <person name="Hilton P.B."/>
            <person name="Antonio B.A."/>
            <person name="Aono H."/>
            <person name="Apweiler R."/>
            <person name="Bruskiewich R."/>
            <person name="Bureau T."/>
            <person name="Burr F."/>
            <person name="Costa de Oliveira A."/>
            <person name="Fuks G."/>
            <person name="Habara T."/>
            <person name="Haberer G."/>
            <person name="Han B."/>
            <person name="Harada E."/>
            <person name="Hiraki A.T."/>
            <person name="Hirochika H."/>
            <person name="Hoen D."/>
            <person name="Hokari H."/>
            <person name="Hosokawa S."/>
            <person name="Hsing Y."/>
            <person name="Ikawa H."/>
            <person name="Ikeo K."/>
            <person name="Imanishi T."/>
            <person name="Ito Y."/>
            <person name="Jaiswal P."/>
            <person name="Kanno M."/>
            <person name="Kawahara Y."/>
            <person name="Kawamura T."/>
            <person name="Kawashima H."/>
            <person name="Khurana J.P."/>
            <person name="Kikuchi S."/>
            <person name="Komatsu S."/>
            <person name="Koyanagi K.O."/>
            <person name="Kubooka H."/>
            <person name="Lieberherr D."/>
            <person name="Lin Y.C."/>
            <person name="Lonsdale D."/>
            <person name="Matsumoto T."/>
            <person name="Matsuya A."/>
            <person name="McCombie W.R."/>
            <person name="Messing J."/>
            <person name="Miyao A."/>
            <person name="Mulder N."/>
            <person name="Nagamura Y."/>
            <person name="Nam J."/>
            <person name="Namiki N."/>
            <person name="Numa H."/>
            <person name="Nurimoto S."/>
            <person name="O'donovan C."/>
            <person name="Ohyanagi H."/>
            <person name="Okido T."/>
            <person name="Oota S."/>
            <person name="Osato N."/>
            <person name="Palmer L.E."/>
            <person name="Quetier F."/>
            <person name="Raghuvanshi S."/>
            <person name="Saichi N."/>
            <person name="Sakai H."/>
            <person name="Sakai Y."/>
            <person name="Sakata K."/>
            <person name="Sakurai T."/>
            <person name="Sato F."/>
            <person name="Sato Y."/>
            <person name="Schoof H."/>
            <person name="Seki M."/>
            <person name="Shibata M."/>
            <person name="Shimizu Y."/>
            <person name="Shinozaki K."/>
            <person name="Shinso Y."/>
            <person name="Singh N.K."/>
            <person name="Smith-White B."/>
            <person name="Takeda J."/>
            <person name="Tanino M."/>
            <person name="Tatusova T."/>
            <person name="Thongjuea S."/>
            <person name="Todokoro F."/>
            <person name="Tsugane M."/>
            <person name="Tyagi A.K."/>
            <person name="Vanavichit A."/>
            <person name="Wang A."/>
            <person name="Wing R.A."/>
            <person name="Yamaguchi K."/>
            <person name="Yamamoto M."/>
            <person name="Yamamoto N."/>
            <person name="Yu Y."/>
            <person name="Zhang H."/>
            <person name="Zhao Q."/>
            <person name="Higo K."/>
            <person name="Burr B."/>
            <person name="Gojobori T."/>
            <person name="Sasaki T."/>
        </authorList>
    </citation>
    <scope>NUCLEOTIDE SEQUENCE</scope>
</reference>
<reference evidence="2 3" key="2">
    <citation type="journal article" date="2005" name="Nature">
        <title>The map-based sequence of the rice genome.</title>
        <authorList>
            <consortium name="International rice genome sequencing project (IRGSP)"/>
            <person name="Matsumoto T."/>
            <person name="Wu J."/>
            <person name="Kanamori H."/>
            <person name="Katayose Y."/>
            <person name="Fujisawa M."/>
            <person name="Namiki N."/>
            <person name="Mizuno H."/>
            <person name="Yamamoto K."/>
            <person name="Antonio B.A."/>
            <person name="Baba T."/>
            <person name="Sakata K."/>
            <person name="Nagamura Y."/>
            <person name="Aoki H."/>
            <person name="Arikawa K."/>
            <person name="Arita K."/>
            <person name="Bito T."/>
            <person name="Chiden Y."/>
            <person name="Fujitsuka N."/>
            <person name="Fukunaka R."/>
            <person name="Hamada M."/>
            <person name="Harada C."/>
            <person name="Hayashi A."/>
            <person name="Hijishita S."/>
            <person name="Honda M."/>
            <person name="Hosokawa S."/>
            <person name="Ichikawa Y."/>
            <person name="Idonuma A."/>
            <person name="Iijima M."/>
            <person name="Ikeda M."/>
            <person name="Ikeno M."/>
            <person name="Ito K."/>
            <person name="Ito S."/>
            <person name="Ito T."/>
            <person name="Ito Y."/>
            <person name="Ito Y."/>
            <person name="Iwabuchi A."/>
            <person name="Kamiya K."/>
            <person name="Karasawa W."/>
            <person name="Kurita K."/>
            <person name="Katagiri S."/>
            <person name="Kikuta A."/>
            <person name="Kobayashi H."/>
            <person name="Kobayashi N."/>
            <person name="Machita K."/>
            <person name="Maehara T."/>
            <person name="Masukawa M."/>
            <person name="Mizubayashi T."/>
            <person name="Mukai Y."/>
            <person name="Nagasaki H."/>
            <person name="Nagata Y."/>
            <person name="Naito S."/>
            <person name="Nakashima M."/>
            <person name="Nakama Y."/>
            <person name="Nakamichi Y."/>
            <person name="Nakamura M."/>
            <person name="Meguro A."/>
            <person name="Negishi M."/>
            <person name="Ohta I."/>
            <person name="Ohta T."/>
            <person name="Okamoto M."/>
            <person name="Ono N."/>
            <person name="Saji S."/>
            <person name="Sakaguchi M."/>
            <person name="Sakai K."/>
            <person name="Shibata M."/>
            <person name="Shimokawa T."/>
            <person name="Song J."/>
            <person name="Takazaki Y."/>
            <person name="Terasawa K."/>
            <person name="Tsugane M."/>
            <person name="Tsuji K."/>
            <person name="Ueda S."/>
            <person name="Waki K."/>
            <person name="Yamagata H."/>
            <person name="Yamamoto M."/>
            <person name="Yamamoto S."/>
            <person name="Yamane H."/>
            <person name="Yoshiki S."/>
            <person name="Yoshihara R."/>
            <person name="Yukawa K."/>
            <person name="Zhong H."/>
            <person name="Yano M."/>
            <person name="Yuan Q."/>
            <person name="Ouyang S."/>
            <person name="Liu J."/>
            <person name="Jones K.M."/>
            <person name="Gansberger K."/>
            <person name="Moffat K."/>
            <person name="Hill J."/>
            <person name="Bera J."/>
            <person name="Fadrosh D."/>
            <person name="Jin S."/>
            <person name="Johri S."/>
            <person name="Kim M."/>
            <person name="Overton L."/>
            <person name="Reardon M."/>
            <person name="Tsitrin T."/>
            <person name="Vuong H."/>
            <person name="Weaver B."/>
            <person name="Ciecko A."/>
            <person name="Tallon L."/>
            <person name="Jackson J."/>
            <person name="Pai G."/>
            <person name="Aken S.V."/>
            <person name="Utterback T."/>
            <person name="Reidmuller S."/>
            <person name="Feldblyum T."/>
            <person name="Hsiao J."/>
            <person name="Zismann V."/>
            <person name="Iobst S."/>
            <person name="de Vazeille A.R."/>
            <person name="Buell C.R."/>
            <person name="Ying K."/>
            <person name="Li Y."/>
            <person name="Lu T."/>
            <person name="Huang Y."/>
            <person name="Zhao Q."/>
            <person name="Feng Q."/>
            <person name="Zhang L."/>
            <person name="Zhu J."/>
            <person name="Weng Q."/>
            <person name="Mu J."/>
            <person name="Lu Y."/>
            <person name="Fan D."/>
            <person name="Liu Y."/>
            <person name="Guan J."/>
            <person name="Zhang Y."/>
            <person name="Yu S."/>
            <person name="Liu X."/>
            <person name="Zhang Y."/>
            <person name="Hong G."/>
            <person name="Han B."/>
            <person name="Choisne N."/>
            <person name="Demange N."/>
            <person name="Orjeda G."/>
            <person name="Samain S."/>
            <person name="Cattolico L."/>
            <person name="Pelletier E."/>
            <person name="Couloux A."/>
            <person name="Segurens B."/>
            <person name="Wincker P."/>
            <person name="D'Hont A."/>
            <person name="Scarpelli C."/>
            <person name="Weissenbach J."/>
            <person name="Salanoubat M."/>
            <person name="Quetier F."/>
            <person name="Yu Y."/>
            <person name="Kim H.R."/>
            <person name="Rambo T."/>
            <person name="Currie J."/>
            <person name="Collura K."/>
            <person name="Luo M."/>
            <person name="Yang T."/>
            <person name="Ammiraju J.S.S."/>
            <person name="Engler F."/>
            <person name="Soderlund C."/>
            <person name="Wing R.A."/>
            <person name="Palmer L.E."/>
            <person name="de la Bastide M."/>
            <person name="Spiegel L."/>
            <person name="Nascimento L."/>
            <person name="Zutavern T."/>
            <person name="O'Shaughnessy A."/>
            <person name="Dike S."/>
            <person name="Dedhia N."/>
            <person name="Preston R."/>
            <person name="Balija V."/>
            <person name="McCombie W.R."/>
            <person name="Chow T."/>
            <person name="Chen H."/>
            <person name="Chung M."/>
            <person name="Chen C."/>
            <person name="Shaw J."/>
            <person name="Wu H."/>
            <person name="Hsiao K."/>
            <person name="Chao Y."/>
            <person name="Chu M."/>
            <person name="Cheng C."/>
            <person name="Hour A."/>
            <person name="Lee P."/>
            <person name="Lin S."/>
            <person name="Lin Y."/>
            <person name="Liou J."/>
            <person name="Liu S."/>
            <person name="Hsing Y."/>
            <person name="Raghuvanshi S."/>
            <person name="Mohanty A."/>
            <person name="Bharti A.K."/>
            <person name="Gaur A."/>
            <person name="Gupta V."/>
            <person name="Kumar D."/>
            <person name="Ravi V."/>
            <person name="Vij S."/>
            <person name="Kapur A."/>
            <person name="Khurana P."/>
            <person name="Khurana P."/>
            <person name="Khurana J.P."/>
            <person name="Tyagi A.K."/>
            <person name="Gaikwad K."/>
            <person name="Singh A."/>
            <person name="Dalal V."/>
            <person name="Srivastava S."/>
            <person name="Dixit A."/>
            <person name="Pal A.K."/>
            <person name="Ghazi I.A."/>
            <person name="Yadav M."/>
            <person name="Pandit A."/>
            <person name="Bhargava A."/>
            <person name="Sureshbabu K."/>
            <person name="Batra K."/>
            <person name="Sharma T.R."/>
            <person name="Mohapatra T."/>
            <person name="Singh N.K."/>
            <person name="Messing J."/>
            <person name="Nelson A.B."/>
            <person name="Fuks G."/>
            <person name="Kavchok S."/>
            <person name="Keizer G."/>
            <person name="Linton E."/>
            <person name="Llaca V."/>
            <person name="Song R."/>
            <person name="Tanyolac B."/>
            <person name="Young S."/>
            <person name="Ho-Il K."/>
            <person name="Hahn J.H."/>
            <person name="Sangsakoo G."/>
            <person name="Vanavichit A."/>
            <person name="de Mattos Luiz.A.T."/>
            <person name="Zimmer P.D."/>
            <person name="Malone G."/>
            <person name="Dellagostin O."/>
            <person name="de Oliveira A.C."/>
            <person name="Bevan M."/>
            <person name="Bancroft I."/>
            <person name="Minx P."/>
            <person name="Cordum H."/>
            <person name="Wilson R."/>
            <person name="Cheng Z."/>
            <person name="Jin W."/>
            <person name="Jiang J."/>
            <person name="Leong S.A."/>
            <person name="Iwama H."/>
            <person name="Gojobori T."/>
            <person name="Itoh T."/>
            <person name="Niimura Y."/>
            <person name="Fujii Y."/>
            <person name="Habara T."/>
            <person name="Sakai H."/>
            <person name="Sato Y."/>
            <person name="Wilson G."/>
            <person name="Kumar K."/>
            <person name="McCouch S."/>
            <person name="Juretic N."/>
            <person name="Hoen D."/>
            <person name="Wright S."/>
            <person name="Bruskiewich R."/>
            <person name="Bureau T."/>
            <person name="Miyao A."/>
            <person name="Hirochika H."/>
            <person name="Nishikawa T."/>
            <person name="Kadowaki K."/>
            <person name="Sugiura M."/>
            <person name="Burr B."/>
            <person name="Sasaki T."/>
        </authorList>
    </citation>
    <scope>NUCLEOTIDE SEQUENCE [LARGE SCALE GENOMIC DNA]</scope>
    <source>
        <strain evidence="3">cv. Nipponbare</strain>
    </source>
</reference>
<dbReference type="Proteomes" id="UP000000763">
    <property type="component" value="Chromosome 2"/>
</dbReference>
<reference evidence="2" key="5">
    <citation type="journal article" date="2008" name="Nucleic Acids Res.">
        <title>The Rice Annotation Project Database (RAP-DB): 2008 update.</title>
        <authorList>
            <consortium name="The Rice Annotation Project (RAP)"/>
            <person name="Tanaka T."/>
            <person name="Antonio B.A."/>
            <person name="Kikuchi S."/>
            <person name="Matsumoto T."/>
            <person name="Nagamura Y."/>
            <person name="Numa H."/>
            <person name="Sakai H."/>
            <person name="Wu J."/>
            <person name="Itoh T."/>
            <person name="Sasaki T."/>
            <person name="Aono R."/>
            <person name="Fujii Y."/>
            <person name="Habara T."/>
            <person name="Harada E."/>
            <person name="Kanno M."/>
            <person name="Kawahara Y."/>
            <person name="Kawashima H."/>
            <person name="Kubooka H."/>
            <person name="Matsuya A."/>
            <person name="Nakaoka H."/>
            <person name="Saichi N."/>
            <person name="Sanbonmatsu R."/>
            <person name="Sato Y."/>
            <person name="Shinso Y."/>
            <person name="Suzuki M."/>
            <person name="Takeda J."/>
            <person name="Tanino M."/>
            <person name="Todokoro F."/>
            <person name="Yamaguchi K."/>
            <person name="Yamamoto N."/>
            <person name="Yamasaki C."/>
            <person name="Imanishi T."/>
            <person name="Okido T."/>
            <person name="Tada M."/>
            <person name="Ikeo K."/>
            <person name="Tateno Y."/>
            <person name="Gojobori T."/>
            <person name="Lin Y.C."/>
            <person name="Wei F.J."/>
            <person name="Hsing Y.I."/>
            <person name="Zhao Q."/>
            <person name="Han B."/>
            <person name="Kramer M.R."/>
            <person name="McCombie R.W."/>
            <person name="Lonsdale D."/>
            <person name="O'Donovan C.C."/>
            <person name="Whitfield E.J."/>
            <person name="Apweiler R."/>
            <person name="Koyanagi K.O."/>
            <person name="Khurana J.P."/>
            <person name="Raghuvanshi S."/>
            <person name="Singh N.K."/>
            <person name="Tyagi A.K."/>
            <person name="Haberer G."/>
            <person name="Fujisawa M."/>
            <person name="Hosokawa S."/>
            <person name="Ito Y."/>
            <person name="Ikawa H."/>
            <person name="Shibata M."/>
            <person name="Yamamoto M."/>
            <person name="Bruskiewich R.M."/>
            <person name="Hoen D.R."/>
            <person name="Bureau TE."/>
            <person name="Namiki N."/>
            <person name="Ohyanagi H."/>
            <person name="Sakai Y."/>
            <person name="Nobushima S."/>
            <person name="Sakata K."/>
            <person name="Barrero R.A."/>
            <person name="Sato Y."/>
            <person name="Souvorov A."/>
            <person name="Smith-White B."/>
            <person name="Tatusova T."/>
            <person name="An S."/>
            <person name="An G."/>
            <person name="OOta S."/>
            <person name="Fuks G."/>
            <person name="Messing J."/>
            <person name="Christie K.R."/>
            <person name="Lieberherr D."/>
            <person name="Kim H."/>
            <person name="Zuccolo A."/>
            <person name="Wing R.A."/>
            <person name="Nobuta K."/>
            <person name="Green P.J."/>
            <person name="Lu C."/>
            <person name="Meyers BC."/>
            <person name="Chaparro C."/>
            <person name="Piegu B."/>
            <person name="Panaud O."/>
            <person name="Echeverria M."/>
        </authorList>
    </citation>
    <scope>NUCLEOTIDE SEQUENCE</scope>
</reference>
<reference evidence="3" key="6">
    <citation type="journal article" date="2008" name="Nucleic Acids Res.">
        <title>The rice annotation project database (RAP-DB): 2008 update.</title>
        <authorList>
            <consortium name="The rice annotation project (RAP)"/>
        </authorList>
    </citation>
    <scope>GENOME REANNOTATION</scope>
    <source>
        <strain evidence="3">cv. Nipponbare</strain>
    </source>
</reference>
<evidence type="ECO:0000313" key="3">
    <source>
        <dbReference type="Proteomes" id="UP000000763"/>
    </source>
</evidence>
<sequence length="82" mass="8828">MGSSSTSPSTTPAAACSCSLSPWTRCSSWSLGCATSRRSLPCLCTSLRATPLLPLHRPCRRLHRCPPPRRVVSLFVFVAPLS</sequence>